<comment type="catalytic activity">
    <reaction evidence="12">
        <text>K(+)(in) = K(+)(out)</text>
        <dbReference type="Rhea" id="RHEA:29463"/>
        <dbReference type="ChEBI" id="CHEBI:29103"/>
    </reaction>
</comment>
<dbReference type="PANTHER" id="PTHR31462:SF5">
    <property type="entry name" value="ENDOSOMAL_LYSOSOMAL PROTON CHANNEL TMEM175"/>
    <property type="match status" value="1"/>
</dbReference>
<evidence type="ECO:0000256" key="6">
    <source>
        <dbReference type="ARBA" id="ARBA00022826"/>
    </source>
</evidence>
<dbReference type="PANTHER" id="PTHR31462">
    <property type="entry name" value="ENDOSOMAL/LYSOSOMAL POTASSIUM CHANNEL TMEM175"/>
    <property type="match status" value="1"/>
</dbReference>
<evidence type="ECO:0000256" key="11">
    <source>
        <dbReference type="ARBA" id="ARBA00023303"/>
    </source>
</evidence>
<protein>
    <submittedName>
        <fullName evidence="14">DUF1211 domain-containing protein</fullName>
    </submittedName>
</protein>
<evidence type="ECO:0000256" key="2">
    <source>
        <dbReference type="ARBA" id="ARBA00006920"/>
    </source>
</evidence>
<keyword evidence="7" id="KW-0630">Potassium</keyword>
<evidence type="ECO:0000256" key="12">
    <source>
        <dbReference type="ARBA" id="ARBA00034430"/>
    </source>
</evidence>
<proteinExistence type="inferred from homology"/>
<keyword evidence="9" id="KW-0406">Ion transport</keyword>
<keyword evidence="4" id="KW-0633">Potassium transport</keyword>
<comment type="similarity">
    <text evidence="2">Belongs to the TMEM175 family.</text>
</comment>
<dbReference type="AlphaFoldDB" id="A0A1Z3U4L7"/>
<dbReference type="GO" id="GO:0005267">
    <property type="term" value="F:potassium channel activity"/>
    <property type="evidence" value="ECO:0007669"/>
    <property type="project" value="UniProtKB-KW"/>
</dbReference>
<evidence type="ECO:0000256" key="7">
    <source>
        <dbReference type="ARBA" id="ARBA00022958"/>
    </source>
</evidence>
<evidence type="ECO:0000256" key="13">
    <source>
        <dbReference type="SAM" id="Phobius"/>
    </source>
</evidence>
<accession>A0A1Z3U4L7</accession>
<keyword evidence="11" id="KW-0407">Ion channel</keyword>
<feature type="transmembrane region" description="Helical" evidence="13">
    <location>
        <begin position="88"/>
        <end position="112"/>
    </location>
</feature>
<dbReference type="GO" id="GO:0015252">
    <property type="term" value="F:proton channel activity"/>
    <property type="evidence" value="ECO:0007669"/>
    <property type="project" value="InterPro"/>
</dbReference>
<dbReference type="Proteomes" id="UP000197050">
    <property type="component" value="Chromosome"/>
</dbReference>
<organism evidence="14 15">
    <name type="scientific">Brevundimonas vesicularis</name>
    <name type="common">Pseudomonas vesicularis</name>
    <dbReference type="NCBI Taxonomy" id="41276"/>
    <lineage>
        <taxon>Bacteria</taxon>
        <taxon>Pseudomonadati</taxon>
        <taxon>Pseudomonadota</taxon>
        <taxon>Alphaproteobacteria</taxon>
        <taxon>Caulobacterales</taxon>
        <taxon>Caulobacteraceae</taxon>
        <taxon>Brevundimonas</taxon>
    </lineage>
</organism>
<evidence type="ECO:0000256" key="8">
    <source>
        <dbReference type="ARBA" id="ARBA00022989"/>
    </source>
</evidence>
<keyword evidence="3" id="KW-0813">Transport</keyword>
<evidence type="ECO:0000256" key="4">
    <source>
        <dbReference type="ARBA" id="ARBA00022538"/>
    </source>
</evidence>
<feature type="transmembrane region" description="Helical" evidence="13">
    <location>
        <begin position="124"/>
        <end position="146"/>
    </location>
</feature>
<gene>
    <name evidence="14" type="ORF">CEP68_01010</name>
</gene>
<evidence type="ECO:0000313" key="14">
    <source>
        <dbReference type="EMBL" id="ASE38202.1"/>
    </source>
</evidence>
<feature type="transmembrane region" description="Helical" evidence="13">
    <location>
        <begin position="158"/>
        <end position="182"/>
    </location>
</feature>
<evidence type="ECO:0000256" key="9">
    <source>
        <dbReference type="ARBA" id="ARBA00023065"/>
    </source>
</evidence>
<evidence type="ECO:0000256" key="1">
    <source>
        <dbReference type="ARBA" id="ARBA00004141"/>
    </source>
</evidence>
<name>A0A1Z3U4L7_BREVE</name>
<evidence type="ECO:0000256" key="5">
    <source>
        <dbReference type="ARBA" id="ARBA00022692"/>
    </source>
</evidence>
<reference evidence="15" key="1">
    <citation type="submission" date="2017-06" db="EMBL/GenBank/DDBJ databases">
        <title>FDA dAtabase for Regulatory Grade micrObial Sequences (FDA-ARGOS): Supporting development and validation of Infectious Disease Dx tests.</title>
        <authorList>
            <person name="Minogue T."/>
            <person name="Wolcott M."/>
            <person name="Wasieloski L."/>
            <person name="Aguilar W."/>
            <person name="Moore D."/>
            <person name="Tallon L."/>
            <person name="Sadzewicz L."/>
            <person name="Sengamalay N."/>
            <person name="Ott S."/>
            <person name="Godinez A."/>
            <person name="Nagaraj S."/>
            <person name="Nadendla S."/>
            <person name="Geyer C."/>
            <person name="Sichtig H."/>
        </authorList>
    </citation>
    <scope>NUCLEOTIDE SEQUENCE [LARGE SCALE GENOMIC DNA]</scope>
    <source>
        <strain evidence="15">FDAARGOS_289</strain>
    </source>
</reference>
<keyword evidence="10 13" id="KW-0472">Membrane</keyword>
<keyword evidence="5 13" id="KW-0812">Transmembrane</keyword>
<comment type="subcellular location">
    <subcellularLocation>
        <location evidence="1">Membrane</location>
        <topology evidence="1">Multi-pass membrane protein</topology>
    </subcellularLocation>
</comment>
<feature type="transmembrane region" description="Helical" evidence="13">
    <location>
        <begin position="21"/>
        <end position="38"/>
    </location>
</feature>
<dbReference type="InterPro" id="IPR010617">
    <property type="entry name" value="TMEM175-like"/>
</dbReference>
<dbReference type="GO" id="GO:0016020">
    <property type="term" value="C:membrane"/>
    <property type="evidence" value="ECO:0007669"/>
    <property type="project" value="UniProtKB-SubCell"/>
</dbReference>
<keyword evidence="6" id="KW-0631">Potassium channel</keyword>
<feature type="transmembrane region" description="Helical" evidence="13">
    <location>
        <begin position="58"/>
        <end position="76"/>
    </location>
</feature>
<evidence type="ECO:0000313" key="15">
    <source>
        <dbReference type="Proteomes" id="UP000197050"/>
    </source>
</evidence>
<dbReference type="EMBL" id="CP022048">
    <property type="protein sequence ID" value="ASE38202.1"/>
    <property type="molecule type" value="Genomic_DNA"/>
</dbReference>
<dbReference type="KEGG" id="bvc:CEP68_01010"/>
<sequence length="215" mass="23178">MAMTTTADLSPAKGDHSLERLLLFSDGVFAIAITLLAIELHVPEGWNGQWASLWAERWPMFTAFALSFAIIGVFWNTHRRVFARMVGFSNGVMIFNMLALAGVVLMPFATTLLYEQPRDGEGAWIYLSLVALVGVMHAGAYGWAAFVTDAIRPRPHWAVRATVIVTHALMPGLACALSFFLMARGVGLLAAATALALGLLIAGRVWVGRCFGGAA</sequence>
<dbReference type="Pfam" id="PF06736">
    <property type="entry name" value="TMEM175"/>
    <property type="match status" value="1"/>
</dbReference>
<evidence type="ECO:0000256" key="3">
    <source>
        <dbReference type="ARBA" id="ARBA00022448"/>
    </source>
</evidence>
<keyword evidence="8 13" id="KW-1133">Transmembrane helix</keyword>
<evidence type="ECO:0000256" key="10">
    <source>
        <dbReference type="ARBA" id="ARBA00023136"/>
    </source>
</evidence>
<feature type="transmembrane region" description="Helical" evidence="13">
    <location>
        <begin position="188"/>
        <end position="207"/>
    </location>
</feature>